<evidence type="ECO:0000313" key="3">
    <source>
        <dbReference type="Proteomes" id="UP001501525"/>
    </source>
</evidence>
<protein>
    <recommendedName>
        <fullName evidence="1">Type ISP restriction-modification enzyme LLaBIII C-terminal specificity domain-containing protein</fullName>
    </recommendedName>
</protein>
<dbReference type="Proteomes" id="UP001501525">
    <property type="component" value="Unassembled WGS sequence"/>
</dbReference>
<gene>
    <name evidence="2" type="ORF">GCM10023260_09890</name>
</gene>
<reference evidence="3" key="1">
    <citation type="journal article" date="2019" name="Int. J. Syst. Evol. Microbiol.">
        <title>The Global Catalogue of Microorganisms (GCM) 10K type strain sequencing project: providing services to taxonomists for standard genome sequencing and annotation.</title>
        <authorList>
            <consortium name="The Broad Institute Genomics Platform"/>
            <consortium name="The Broad Institute Genome Sequencing Center for Infectious Disease"/>
            <person name="Wu L."/>
            <person name="Ma J."/>
        </authorList>
    </citation>
    <scope>NUCLEOTIDE SEQUENCE [LARGE SCALE GENOMIC DNA]</scope>
    <source>
        <strain evidence="3">JCM 17706</strain>
    </source>
</reference>
<accession>A0ABP9MMT4</accession>
<dbReference type="InterPro" id="IPR041635">
    <property type="entry name" value="Type_ISP_LLaBIII_C"/>
</dbReference>
<dbReference type="Pfam" id="PF18135">
    <property type="entry name" value="Type_ISP_C"/>
    <property type="match status" value="1"/>
</dbReference>
<organism evidence="2 3">
    <name type="scientific">Bartonella acomydis</name>
    <dbReference type="NCBI Taxonomy" id="686234"/>
    <lineage>
        <taxon>Bacteria</taxon>
        <taxon>Pseudomonadati</taxon>
        <taxon>Pseudomonadota</taxon>
        <taxon>Alphaproteobacteria</taxon>
        <taxon>Hyphomicrobiales</taxon>
        <taxon>Bartonellaceae</taxon>
        <taxon>Bartonella</taxon>
    </lineage>
</organism>
<name>A0ABP9MMT4_9HYPH</name>
<evidence type="ECO:0000259" key="1">
    <source>
        <dbReference type="Pfam" id="PF18135"/>
    </source>
</evidence>
<feature type="domain" description="Type ISP restriction-modification enzyme LLaBIII C-terminal specificity" evidence="1">
    <location>
        <begin position="2"/>
        <end position="249"/>
    </location>
</feature>
<proteinExistence type="predicted"/>
<sequence length="277" mass="32094">MKDFSVLMSKVLPNHDAMDKGQCFPRYIYEDTESLKDKNKKQSHLFLISTEERKTAGLQRRDAITDEGLAHFKAAYPNETITKDDLFYYVYGILHSEDYRARYADNLCKELPRIPCVKSADDFWMFVTAGRELGHLHVNYEDVEPYPVTFKKGNPKQTDISNPKEFYYVKEMKFFGNSKEKDKSTVIYNSNITITDIPLEAYEYIVNGRSALEWVMGRQCVKTDKKSGIVNDANRYAVETVGNPAYPLELFQRVITVSLETMKIVKSLPKLEIRETE</sequence>
<dbReference type="EMBL" id="BAABIY010000025">
    <property type="protein sequence ID" value="GAA5099019.1"/>
    <property type="molecule type" value="Genomic_DNA"/>
</dbReference>
<keyword evidence="3" id="KW-1185">Reference proteome</keyword>
<evidence type="ECO:0000313" key="2">
    <source>
        <dbReference type="EMBL" id="GAA5099019.1"/>
    </source>
</evidence>
<comment type="caution">
    <text evidence="2">The sequence shown here is derived from an EMBL/GenBank/DDBJ whole genome shotgun (WGS) entry which is preliminary data.</text>
</comment>